<evidence type="ECO:0000256" key="6">
    <source>
        <dbReference type="ARBA" id="ARBA00049737"/>
    </source>
</evidence>
<dbReference type="InterPro" id="IPR025256">
    <property type="entry name" value="TM7S3/TM198-like_dom"/>
</dbReference>
<evidence type="ECO:0000259" key="9">
    <source>
        <dbReference type="Pfam" id="PF13886"/>
    </source>
</evidence>
<evidence type="ECO:0000256" key="3">
    <source>
        <dbReference type="ARBA" id="ARBA00022692"/>
    </source>
</evidence>
<evidence type="ECO:0000256" key="5">
    <source>
        <dbReference type="ARBA" id="ARBA00023136"/>
    </source>
</evidence>
<sequence length="303" mass="31946">MATVAAMSRSVLTALAVLLLLARCVPASIPSLPGVLTDVAPNVEQAGTAINEASLSAFEQAKLFLHVHARGMIGACIPLGLVVMCYGYFVLYAAIFLVGFSAGAFIVYFAVLSLVGSGAAADATGSITWVPFVAAILGGICSGLLALYLIKFGVFLIGAALGVVVALAADSIYVLIQPSRHVYLLYLGMIVLALLFGLLALRAQVQMMILFTAFFGAFLALYGTGYFLGHFPAWTTMNDSTVLRDPIAVLYLVLYVALGSLGCAVQLRILSRKTNRSRDGGGDFMHDGSGYGKLRVIIDDDDD</sequence>
<keyword evidence="3 7" id="KW-0812">Transmembrane</keyword>
<keyword evidence="4 7" id="KW-1133">Transmembrane helix</keyword>
<dbReference type="Pfam" id="PF13886">
    <property type="entry name" value="TM7S3_TM198"/>
    <property type="match status" value="1"/>
</dbReference>
<dbReference type="AlphaFoldDB" id="A0A5J4YJZ4"/>
<keyword evidence="5 7" id="KW-0472">Membrane</keyword>
<gene>
    <name evidence="10" type="ORF">FVE85_8238</name>
</gene>
<dbReference type="PANTHER" id="PTHR31247:SF5">
    <property type="entry name" value="DUF4203 DOMAIN-CONTAINING PROTEIN"/>
    <property type="match status" value="1"/>
</dbReference>
<evidence type="ECO:0000256" key="4">
    <source>
        <dbReference type="ARBA" id="ARBA00022989"/>
    </source>
</evidence>
<feature type="signal peptide" evidence="8">
    <location>
        <begin position="1"/>
        <end position="27"/>
    </location>
</feature>
<feature type="domain" description="TM7S3/TM198-like" evidence="9">
    <location>
        <begin position="76"/>
        <end position="266"/>
    </location>
</feature>
<feature type="transmembrane region" description="Helical" evidence="7">
    <location>
        <begin position="90"/>
        <end position="115"/>
    </location>
</feature>
<dbReference type="Proteomes" id="UP000324585">
    <property type="component" value="Unassembled WGS sequence"/>
</dbReference>
<evidence type="ECO:0000313" key="10">
    <source>
        <dbReference type="EMBL" id="KAA8491756.1"/>
    </source>
</evidence>
<proteinExistence type="inferred from homology"/>
<dbReference type="EMBL" id="VRMN01000011">
    <property type="protein sequence ID" value="KAA8491756.1"/>
    <property type="molecule type" value="Genomic_DNA"/>
</dbReference>
<keyword evidence="11" id="KW-1185">Reference proteome</keyword>
<comment type="subcellular location">
    <subcellularLocation>
        <location evidence="1">Membrane</location>
        <topology evidence="1">Multi-pass membrane protein</topology>
    </subcellularLocation>
</comment>
<protein>
    <recommendedName>
        <fullName evidence="6">Transmembrane protein 198</fullName>
    </recommendedName>
</protein>
<feature type="transmembrane region" description="Helical" evidence="7">
    <location>
        <begin position="248"/>
        <end position="270"/>
    </location>
</feature>
<organism evidence="10 11">
    <name type="scientific">Porphyridium purpureum</name>
    <name type="common">Red alga</name>
    <name type="synonym">Porphyridium cruentum</name>
    <dbReference type="NCBI Taxonomy" id="35688"/>
    <lineage>
        <taxon>Eukaryota</taxon>
        <taxon>Rhodophyta</taxon>
        <taxon>Bangiophyceae</taxon>
        <taxon>Porphyridiales</taxon>
        <taxon>Porphyridiaceae</taxon>
        <taxon>Porphyridium</taxon>
    </lineage>
</organism>
<feature type="chain" id="PRO_5023905060" description="Transmembrane protein 198" evidence="8">
    <location>
        <begin position="28"/>
        <end position="303"/>
    </location>
</feature>
<feature type="transmembrane region" description="Helical" evidence="7">
    <location>
        <begin position="208"/>
        <end position="228"/>
    </location>
</feature>
<evidence type="ECO:0000256" key="7">
    <source>
        <dbReference type="SAM" id="Phobius"/>
    </source>
</evidence>
<comment type="similarity">
    <text evidence="2">Belongs to the TMEM198 family.</text>
</comment>
<evidence type="ECO:0000256" key="8">
    <source>
        <dbReference type="SAM" id="SignalP"/>
    </source>
</evidence>
<evidence type="ECO:0000256" key="2">
    <source>
        <dbReference type="ARBA" id="ARBA00006244"/>
    </source>
</evidence>
<feature type="transmembrane region" description="Helical" evidence="7">
    <location>
        <begin position="182"/>
        <end position="201"/>
    </location>
</feature>
<name>A0A5J4YJZ4_PORPP</name>
<dbReference type="InterPro" id="IPR040236">
    <property type="entry name" value="TMEM198"/>
</dbReference>
<feature type="transmembrane region" description="Helical" evidence="7">
    <location>
        <begin position="127"/>
        <end position="147"/>
    </location>
</feature>
<keyword evidence="8" id="KW-0732">Signal</keyword>
<evidence type="ECO:0000313" key="11">
    <source>
        <dbReference type="Proteomes" id="UP000324585"/>
    </source>
</evidence>
<feature type="transmembrane region" description="Helical" evidence="7">
    <location>
        <begin position="63"/>
        <end position="83"/>
    </location>
</feature>
<feature type="transmembrane region" description="Helical" evidence="7">
    <location>
        <begin position="154"/>
        <end position="176"/>
    </location>
</feature>
<dbReference type="OMA" id="MIGACIP"/>
<accession>A0A5J4YJZ4</accession>
<dbReference type="PANTHER" id="PTHR31247">
    <property type="entry name" value="TRANSMEMBRANE PROTEIN 198 FAMILY MEMBER"/>
    <property type="match status" value="1"/>
</dbReference>
<reference evidence="11" key="1">
    <citation type="journal article" date="2019" name="Nat. Commun.">
        <title>Expansion of phycobilisome linker gene families in mesophilic red algae.</title>
        <authorList>
            <person name="Lee J."/>
            <person name="Kim D."/>
            <person name="Bhattacharya D."/>
            <person name="Yoon H.S."/>
        </authorList>
    </citation>
    <scope>NUCLEOTIDE SEQUENCE [LARGE SCALE GENOMIC DNA]</scope>
    <source>
        <strain evidence="11">CCMP 1328</strain>
    </source>
</reference>
<dbReference type="GO" id="GO:0005886">
    <property type="term" value="C:plasma membrane"/>
    <property type="evidence" value="ECO:0007669"/>
    <property type="project" value="TreeGrafter"/>
</dbReference>
<evidence type="ECO:0000256" key="1">
    <source>
        <dbReference type="ARBA" id="ARBA00004141"/>
    </source>
</evidence>
<comment type="caution">
    <text evidence="10">The sequence shown here is derived from an EMBL/GenBank/DDBJ whole genome shotgun (WGS) entry which is preliminary data.</text>
</comment>